<dbReference type="Proteomes" id="UP000714915">
    <property type="component" value="Unassembled WGS sequence"/>
</dbReference>
<accession>A0A955L9L4</accession>
<keyword evidence="1" id="KW-0472">Membrane</keyword>
<comment type="caution">
    <text evidence="2">The sequence shown here is derived from an EMBL/GenBank/DDBJ whole genome shotgun (WGS) entry which is preliminary data.</text>
</comment>
<evidence type="ECO:0000313" key="2">
    <source>
        <dbReference type="EMBL" id="MCA9386558.1"/>
    </source>
</evidence>
<dbReference type="EMBL" id="JAGQLF010000006">
    <property type="protein sequence ID" value="MCA9386558.1"/>
    <property type="molecule type" value="Genomic_DNA"/>
</dbReference>
<keyword evidence="1" id="KW-0812">Transmembrane</keyword>
<proteinExistence type="predicted"/>
<reference evidence="2" key="2">
    <citation type="journal article" date="2021" name="Microbiome">
        <title>Successional dynamics and alternative stable states in a saline activated sludge microbial community over 9 years.</title>
        <authorList>
            <person name="Wang Y."/>
            <person name="Ye J."/>
            <person name="Ju F."/>
            <person name="Liu L."/>
            <person name="Boyd J.A."/>
            <person name="Deng Y."/>
            <person name="Parks D.H."/>
            <person name="Jiang X."/>
            <person name="Yin X."/>
            <person name="Woodcroft B.J."/>
            <person name="Tyson G.W."/>
            <person name="Hugenholtz P."/>
            <person name="Polz M.F."/>
            <person name="Zhang T."/>
        </authorList>
    </citation>
    <scope>NUCLEOTIDE SEQUENCE</scope>
    <source>
        <strain evidence="2">HKST-UBA09</strain>
    </source>
</reference>
<keyword evidence="1" id="KW-1133">Transmembrane helix</keyword>
<name>A0A955L9L4_9BACT</name>
<organism evidence="2 3">
    <name type="scientific">Candidatus Dojkabacteria bacterium</name>
    <dbReference type="NCBI Taxonomy" id="2099670"/>
    <lineage>
        <taxon>Bacteria</taxon>
        <taxon>Candidatus Dojkabacteria</taxon>
    </lineage>
</organism>
<reference evidence="2" key="1">
    <citation type="submission" date="2020-04" db="EMBL/GenBank/DDBJ databases">
        <authorList>
            <person name="Zhang T."/>
        </authorList>
    </citation>
    <scope>NUCLEOTIDE SEQUENCE</scope>
    <source>
        <strain evidence="2">HKST-UBA09</strain>
    </source>
</reference>
<dbReference type="AlphaFoldDB" id="A0A955L9L4"/>
<gene>
    <name evidence="2" type="ORF">KC669_00840</name>
</gene>
<sequence length="141" mass="15970">MNKEQKKLNTILQIWLSISVFLMLLGLIFIFRKNTNNIDIDVSDTGGTSLILHAKAGACLGDFTADSVVDVEDVSFFIKVTGLSPSGNEKIFLTQEFKSLNLDTQDTNYWDIRDYEIFEKNFEKFTVTGDGNCEILRTEDI</sequence>
<feature type="transmembrane region" description="Helical" evidence="1">
    <location>
        <begin position="12"/>
        <end position="31"/>
    </location>
</feature>
<evidence type="ECO:0000313" key="3">
    <source>
        <dbReference type="Proteomes" id="UP000714915"/>
    </source>
</evidence>
<protein>
    <submittedName>
        <fullName evidence="2">Uncharacterized protein</fullName>
    </submittedName>
</protein>
<evidence type="ECO:0000256" key="1">
    <source>
        <dbReference type="SAM" id="Phobius"/>
    </source>
</evidence>